<gene>
    <name evidence="1" type="primary">bchM</name>
    <name evidence="1" type="ORF">M8744_07855</name>
</gene>
<keyword evidence="1" id="KW-0808">Transferase</keyword>
<sequence length="230" mass="25207">MSDATNTPSYNATRARVETYFDKTATKVWDRLTSDAPVSRIRETVRRGRDNMRARMLACLPDDLSGARVLDAGCGTGMMTQDLAARGAEVVAVDISPQLVGIAQARMPEAMRPRVTFRAGDMLDAAHGRFDAVMAMDSLIYYRADDIRAALATLGKRTGGPVVFTVAPRTPLLMGMWYAGKVFPRSDRSPVMIPHAPKRLAHVTRDIGRLRDAGRVSVGFYISQALEFTA</sequence>
<accession>A0ACC5ZWA8</accession>
<dbReference type="EC" id="2.1.1.11" evidence="1"/>
<proteinExistence type="predicted"/>
<comment type="caution">
    <text evidence="1">The sequence shown here is derived from an EMBL/GenBank/DDBJ whole genome shotgun (WGS) entry which is preliminary data.</text>
</comment>
<protein>
    <submittedName>
        <fullName evidence="1">Magnesium protoporphyrin IX methyltransferase</fullName>
        <ecNumber evidence="1">2.1.1.11</ecNumber>
    </submittedName>
</protein>
<keyword evidence="2" id="KW-1185">Reference proteome</keyword>
<dbReference type="Proteomes" id="UP001203036">
    <property type="component" value="Unassembled WGS sequence"/>
</dbReference>
<dbReference type="EMBL" id="JAMQGO010000003">
    <property type="protein sequence ID" value="MCM2562056.1"/>
    <property type="molecule type" value="Genomic_DNA"/>
</dbReference>
<name>A0ACC5ZWA8_9RHOB</name>
<organism evidence="1 2">
    <name type="scientific">Lutimaribacter degradans</name>
    <dbReference type="NCBI Taxonomy" id="2945989"/>
    <lineage>
        <taxon>Bacteria</taxon>
        <taxon>Pseudomonadati</taxon>
        <taxon>Pseudomonadota</taxon>
        <taxon>Alphaproteobacteria</taxon>
        <taxon>Rhodobacterales</taxon>
        <taxon>Roseobacteraceae</taxon>
        <taxon>Lutimaribacter</taxon>
    </lineage>
</organism>
<reference evidence="1" key="1">
    <citation type="submission" date="2022-06" db="EMBL/GenBank/DDBJ databases">
        <title>Lutimaribacter sp. EGI FJ00013, a novel bacterium isolated from a salt lake sediment enrichment.</title>
        <authorList>
            <person name="Gao L."/>
            <person name="Fang B.-Z."/>
            <person name="Li W.-J."/>
        </authorList>
    </citation>
    <scope>NUCLEOTIDE SEQUENCE</scope>
    <source>
        <strain evidence="1">EGI FJ00013</strain>
    </source>
</reference>
<evidence type="ECO:0000313" key="1">
    <source>
        <dbReference type="EMBL" id="MCM2562056.1"/>
    </source>
</evidence>
<evidence type="ECO:0000313" key="2">
    <source>
        <dbReference type="Proteomes" id="UP001203036"/>
    </source>
</evidence>
<keyword evidence="1" id="KW-0489">Methyltransferase</keyword>